<dbReference type="InterPro" id="IPR018188">
    <property type="entry name" value="RNase_T2_His_AS_1"/>
</dbReference>
<evidence type="ECO:0000256" key="1">
    <source>
        <dbReference type="ARBA" id="ARBA00007469"/>
    </source>
</evidence>
<protein>
    <submittedName>
        <fullName evidence="4">Ribonuclease T2</fullName>
    </submittedName>
</protein>
<proteinExistence type="inferred from homology"/>
<feature type="chain" id="PRO_5013115247" evidence="3">
    <location>
        <begin position="24"/>
        <end position="236"/>
    </location>
</feature>
<dbReference type="Gene3D" id="3.90.730.10">
    <property type="entry name" value="Ribonuclease T2-like"/>
    <property type="match status" value="1"/>
</dbReference>
<dbReference type="Proteomes" id="UP000190989">
    <property type="component" value="Unassembled WGS sequence"/>
</dbReference>
<evidence type="ECO:0000256" key="2">
    <source>
        <dbReference type="RuleBase" id="RU004328"/>
    </source>
</evidence>
<dbReference type="EMBL" id="FVZE01000002">
    <property type="protein sequence ID" value="SLJ93071.1"/>
    <property type="molecule type" value="Genomic_DNA"/>
</dbReference>
<dbReference type="PROSITE" id="PS00530">
    <property type="entry name" value="RNASE_T2_1"/>
    <property type="match status" value="1"/>
</dbReference>
<dbReference type="InterPro" id="IPR036430">
    <property type="entry name" value="RNase_T2-like_sf"/>
</dbReference>
<dbReference type="STRING" id="428990.SAMN06295987_10249"/>
<reference evidence="5" key="1">
    <citation type="submission" date="2017-02" db="EMBL/GenBank/DDBJ databases">
        <authorList>
            <person name="Varghese N."/>
            <person name="Submissions S."/>
        </authorList>
    </citation>
    <scope>NUCLEOTIDE SEQUENCE [LARGE SCALE GENOMIC DNA]</scope>
    <source>
        <strain evidence="5">SM117</strain>
    </source>
</reference>
<feature type="signal peptide" evidence="3">
    <location>
        <begin position="1"/>
        <end position="23"/>
    </location>
</feature>
<dbReference type="GO" id="GO:0006401">
    <property type="term" value="P:RNA catabolic process"/>
    <property type="evidence" value="ECO:0007669"/>
    <property type="project" value="UniProtKB-ARBA"/>
</dbReference>
<evidence type="ECO:0000313" key="5">
    <source>
        <dbReference type="Proteomes" id="UP000190989"/>
    </source>
</evidence>
<dbReference type="PROSITE" id="PS00531">
    <property type="entry name" value="RNASE_T2_2"/>
    <property type="match status" value="1"/>
</dbReference>
<sequence>MRPLLAARAGLVLAALMPVPALAQAYQCAVPRSIAPVGPQAPDGPVRKVAVAGYTLAASWSPDYCKMSGETDSMQCSRRNGRFGFVLHGLWPEARNGPAPQWCATRPLPSPDLLRRHMCMTPSASLLAHEWAKHGSCMTKRPETYFKVSAILWRSIRWPDADRLSREDDLTVGDLRRAFLAGNPDWTADQVGVDVSRGGWLRAIELCYGKDFMPRACNRRQWGPGDSTPLKIWRGL</sequence>
<keyword evidence="5" id="KW-1185">Reference proteome</keyword>
<dbReference type="GO" id="GO:0003723">
    <property type="term" value="F:RNA binding"/>
    <property type="evidence" value="ECO:0007669"/>
    <property type="project" value="InterPro"/>
</dbReference>
<organism evidence="4 5">
    <name type="scientific">Novosphingobium mathurense</name>
    <dbReference type="NCBI Taxonomy" id="428990"/>
    <lineage>
        <taxon>Bacteria</taxon>
        <taxon>Pseudomonadati</taxon>
        <taxon>Pseudomonadota</taxon>
        <taxon>Alphaproteobacteria</taxon>
        <taxon>Sphingomonadales</taxon>
        <taxon>Sphingomonadaceae</taxon>
        <taxon>Novosphingobium</taxon>
    </lineage>
</organism>
<dbReference type="GO" id="GO:0033897">
    <property type="term" value="F:ribonuclease T2 activity"/>
    <property type="evidence" value="ECO:0007669"/>
    <property type="project" value="InterPro"/>
</dbReference>
<evidence type="ECO:0000313" key="4">
    <source>
        <dbReference type="EMBL" id="SLJ93071.1"/>
    </source>
</evidence>
<name>A0A1U6HBA9_9SPHN</name>
<comment type="similarity">
    <text evidence="1 2">Belongs to the RNase T2 family.</text>
</comment>
<gene>
    <name evidence="4" type="ORF">SAMN06295987_10249</name>
</gene>
<dbReference type="PANTHER" id="PTHR11240">
    <property type="entry name" value="RIBONUCLEASE T2"/>
    <property type="match status" value="1"/>
</dbReference>
<dbReference type="InterPro" id="IPR033130">
    <property type="entry name" value="RNase_T2_His_AS_2"/>
</dbReference>
<dbReference type="AlphaFoldDB" id="A0A1U6HBA9"/>
<evidence type="ECO:0000256" key="3">
    <source>
        <dbReference type="SAM" id="SignalP"/>
    </source>
</evidence>
<accession>A0A1U6HBA9</accession>
<keyword evidence="3" id="KW-0732">Signal</keyword>
<dbReference type="PANTHER" id="PTHR11240:SF22">
    <property type="entry name" value="RIBONUCLEASE T2"/>
    <property type="match status" value="1"/>
</dbReference>
<dbReference type="InterPro" id="IPR001568">
    <property type="entry name" value="RNase_T2-like"/>
</dbReference>
<dbReference type="SUPFAM" id="SSF55895">
    <property type="entry name" value="Ribonuclease Rh-like"/>
    <property type="match status" value="1"/>
</dbReference>
<dbReference type="Pfam" id="PF00445">
    <property type="entry name" value="Ribonuclease_T2"/>
    <property type="match status" value="1"/>
</dbReference>